<reference evidence="1" key="2">
    <citation type="journal article" date="2015" name="Fish Shellfish Immunol.">
        <title>Early steps in the European eel (Anguilla anguilla)-Vibrio vulnificus interaction in the gills: Role of the RtxA13 toxin.</title>
        <authorList>
            <person name="Callol A."/>
            <person name="Pajuelo D."/>
            <person name="Ebbesson L."/>
            <person name="Teles M."/>
            <person name="MacKenzie S."/>
            <person name="Amaro C."/>
        </authorList>
    </citation>
    <scope>NUCLEOTIDE SEQUENCE</scope>
</reference>
<proteinExistence type="predicted"/>
<name>A0A0E9RWG6_ANGAN</name>
<evidence type="ECO:0000313" key="1">
    <source>
        <dbReference type="EMBL" id="JAH32618.1"/>
    </source>
</evidence>
<organism evidence="1">
    <name type="scientific">Anguilla anguilla</name>
    <name type="common">European freshwater eel</name>
    <name type="synonym">Muraena anguilla</name>
    <dbReference type="NCBI Taxonomy" id="7936"/>
    <lineage>
        <taxon>Eukaryota</taxon>
        <taxon>Metazoa</taxon>
        <taxon>Chordata</taxon>
        <taxon>Craniata</taxon>
        <taxon>Vertebrata</taxon>
        <taxon>Euteleostomi</taxon>
        <taxon>Actinopterygii</taxon>
        <taxon>Neopterygii</taxon>
        <taxon>Teleostei</taxon>
        <taxon>Anguilliformes</taxon>
        <taxon>Anguillidae</taxon>
        <taxon>Anguilla</taxon>
    </lineage>
</organism>
<accession>A0A0E9RWG6</accession>
<dbReference type="AlphaFoldDB" id="A0A0E9RWG6"/>
<sequence>MIQNVFGIIRNHPWDDFRTKGEKVFFLLPPASFVTLLRVSQLSTNGSSRPTVDAG</sequence>
<reference evidence="1" key="1">
    <citation type="submission" date="2014-11" db="EMBL/GenBank/DDBJ databases">
        <authorList>
            <person name="Amaro Gonzalez C."/>
        </authorList>
    </citation>
    <scope>NUCLEOTIDE SEQUENCE</scope>
</reference>
<dbReference type="EMBL" id="GBXM01075959">
    <property type="protein sequence ID" value="JAH32618.1"/>
    <property type="molecule type" value="Transcribed_RNA"/>
</dbReference>
<protein>
    <submittedName>
        <fullName evidence="1">Uncharacterized protein</fullName>
    </submittedName>
</protein>